<sequence>PPARGSLVFKHGQSDLDQLIRSNLHFLSISQTVDEQDVEFESHTQSEVRFPFKQQAGHFPPALGSAELKHGQLSFDIQYAGHIPSALGSEDDLHEHLSFGIPTSQDESLGHLQPEGQFDSEHAHESFGVQLVEFESQTQSEVGISGPLQYAGHTLLPALGSSVLKHGQSEATEKLVIFVSHVQFDVVYPFTQQAGHSPPALGSALEKLQSHKQSGVKDPLIQYAGQIPSALGSAVDLHQHLDLGMPTNNVGSVGHLHPDGELVPVHSHEFVGTVVSDDVVHFFSD</sequence>
<proteinExistence type="predicted"/>
<dbReference type="Proteomes" id="UP000324800">
    <property type="component" value="Unassembled WGS sequence"/>
</dbReference>
<feature type="non-terminal residue" evidence="1">
    <location>
        <position position="1"/>
    </location>
</feature>
<dbReference type="EMBL" id="SNRW01029358">
    <property type="protein sequence ID" value="KAA6358790.1"/>
    <property type="molecule type" value="Genomic_DNA"/>
</dbReference>
<name>A0A5J4TLW1_9EUKA</name>
<gene>
    <name evidence="1" type="ORF">EZS28_045684</name>
</gene>
<comment type="caution">
    <text evidence="1">The sequence shown here is derived from an EMBL/GenBank/DDBJ whole genome shotgun (WGS) entry which is preliminary data.</text>
</comment>
<evidence type="ECO:0000313" key="2">
    <source>
        <dbReference type="Proteomes" id="UP000324800"/>
    </source>
</evidence>
<protein>
    <submittedName>
        <fullName evidence="1">Uncharacterized protein</fullName>
    </submittedName>
</protein>
<reference evidence="1 2" key="1">
    <citation type="submission" date="2019-03" db="EMBL/GenBank/DDBJ databases">
        <title>Single cell metagenomics reveals metabolic interactions within the superorganism composed of flagellate Streblomastix strix and complex community of Bacteroidetes bacteria on its surface.</title>
        <authorList>
            <person name="Treitli S.C."/>
            <person name="Kolisko M."/>
            <person name="Husnik F."/>
            <person name="Keeling P."/>
            <person name="Hampl V."/>
        </authorList>
    </citation>
    <scope>NUCLEOTIDE SEQUENCE [LARGE SCALE GENOMIC DNA]</scope>
    <source>
        <strain evidence="1">ST1C</strain>
    </source>
</reference>
<evidence type="ECO:0000313" key="1">
    <source>
        <dbReference type="EMBL" id="KAA6358790.1"/>
    </source>
</evidence>
<organism evidence="1 2">
    <name type="scientific">Streblomastix strix</name>
    <dbReference type="NCBI Taxonomy" id="222440"/>
    <lineage>
        <taxon>Eukaryota</taxon>
        <taxon>Metamonada</taxon>
        <taxon>Preaxostyla</taxon>
        <taxon>Oxymonadida</taxon>
        <taxon>Streblomastigidae</taxon>
        <taxon>Streblomastix</taxon>
    </lineage>
</organism>
<accession>A0A5J4TLW1</accession>
<dbReference type="AlphaFoldDB" id="A0A5J4TLW1"/>